<reference evidence="1 2" key="1">
    <citation type="journal article" date="2015" name="Stand. Genomic Sci.">
        <title>Genomic Encyclopedia of Bacterial and Archaeal Type Strains, Phase III: the genomes of soil and plant-associated and newly described type strains.</title>
        <authorList>
            <person name="Whitman W.B."/>
            <person name="Woyke T."/>
            <person name="Klenk H.P."/>
            <person name="Zhou Y."/>
            <person name="Lilburn T.G."/>
            <person name="Beck B.J."/>
            <person name="De Vos P."/>
            <person name="Vandamme P."/>
            <person name="Eisen J.A."/>
            <person name="Garrity G."/>
            <person name="Hugenholtz P."/>
            <person name="Kyrpides N.C."/>
        </authorList>
    </citation>
    <scope>NUCLEOTIDE SEQUENCE [LARGE SCALE GENOMIC DNA]</scope>
    <source>
        <strain evidence="1 2">CGMCC 1.7271</strain>
    </source>
</reference>
<evidence type="ECO:0000313" key="2">
    <source>
        <dbReference type="Proteomes" id="UP000316167"/>
    </source>
</evidence>
<protein>
    <submittedName>
        <fullName evidence="1">L,D-transpeptidase-like protein</fullName>
    </submittedName>
</protein>
<proteinExistence type="predicted"/>
<dbReference type="Pfam" id="PF13645">
    <property type="entry name" value="YkuD_2"/>
    <property type="match status" value="1"/>
</dbReference>
<sequence length="214" mass="24273">MKKPIILLLCVLLLATIAYYLYNTVYTTDSPVHINKALKKEEPENVTTKTLLSKAKTAKQFVKKNKYNEQVCFLIDMKIRSGAERFFVYDLKADTVITSGVVTHGRCNERWLVGRKYGNEPGCGCTSLGKYKIGNAYNGRFGLAYKLHGLESSNNKAFERFVVLHAHECVPEEEVWSEICQSDGCPTVSPGFLQHLKKIINTSRQPVLLWIYES</sequence>
<evidence type="ECO:0000313" key="1">
    <source>
        <dbReference type="EMBL" id="TWI85428.1"/>
    </source>
</evidence>
<name>A0A562SWM1_9BACT</name>
<dbReference type="PANTHER" id="PTHR38477">
    <property type="entry name" value="HYPOTHETICAL EXPORTED PROTEIN"/>
    <property type="match status" value="1"/>
</dbReference>
<gene>
    <name evidence="1" type="ORF">IQ13_0589</name>
</gene>
<dbReference type="InterPro" id="IPR032676">
    <property type="entry name" value="YkuD_2"/>
</dbReference>
<dbReference type="OrthoDB" id="1247236at2"/>
<dbReference type="RefSeq" id="WP_144884308.1">
    <property type="nucleotide sequence ID" value="NZ_VLLE01000002.1"/>
</dbReference>
<comment type="caution">
    <text evidence="1">The sequence shown here is derived from an EMBL/GenBank/DDBJ whole genome shotgun (WGS) entry which is preliminary data.</text>
</comment>
<dbReference type="PANTHER" id="PTHR38477:SF1">
    <property type="entry name" value="MUREIN L,D-TRANSPEPTIDASE CATALYTIC DOMAIN FAMILY PROTEIN"/>
    <property type="match status" value="1"/>
</dbReference>
<dbReference type="AlphaFoldDB" id="A0A562SWM1"/>
<dbReference type="EMBL" id="VLLE01000002">
    <property type="protein sequence ID" value="TWI85428.1"/>
    <property type="molecule type" value="Genomic_DNA"/>
</dbReference>
<organism evidence="1 2">
    <name type="scientific">Lacibacter cauensis</name>
    <dbReference type="NCBI Taxonomy" id="510947"/>
    <lineage>
        <taxon>Bacteria</taxon>
        <taxon>Pseudomonadati</taxon>
        <taxon>Bacteroidota</taxon>
        <taxon>Chitinophagia</taxon>
        <taxon>Chitinophagales</taxon>
        <taxon>Chitinophagaceae</taxon>
        <taxon>Lacibacter</taxon>
    </lineage>
</organism>
<accession>A0A562SWM1</accession>
<dbReference type="Proteomes" id="UP000316167">
    <property type="component" value="Unassembled WGS sequence"/>
</dbReference>
<keyword evidence="2" id="KW-1185">Reference proteome</keyword>